<dbReference type="PANTHER" id="PTHR43690">
    <property type="entry name" value="NARDILYSIN"/>
    <property type="match status" value="1"/>
</dbReference>
<evidence type="ECO:0000313" key="3">
    <source>
        <dbReference type="EnsemblMetazoa" id="Aqu2.1.06273_001"/>
    </source>
</evidence>
<dbReference type="eggNOG" id="KOG0959">
    <property type="taxonomic scope" value="Eukaryota"/>
</dbReference>
<sequence length="115" mass="13289">DECHNTAPWFNTKYNEEVVSLEWEKSWKNLSLNPELHLPHPNKFIASEFELLAEDVPQTKYPVIIKETPHYKIWYKKDDVFDLPKASICVSFVTPNEFQLAPETVVDTVVGTIVG</sequence>
<protein>
    <recommendedName>
        <fullName evidence="2">Peptidase M16 middle/third domain-containing protein</fullName>
    </recommendedName>
</protein>
<dbReference type="GO" id="GO:0046872">
    <property type="term" value="F:metal ion binding"/>
    <property type="evidence" value="ECO:0007669"/>
    <property type="project" value="UniProtKB-KW"/>
</dbReference>
<dbReference type="Pfam" id="PF16187">
    <property type="entry name" value="Peptidase_M16_M"/>
    <property type="match status" value="1"/>
</dbReference>
<evidence type="ECO:0000259" key="2">
    <source>
        <dbReference type="Pfam" id="PF16187"/>
    </source>
</evidence>
<dbReference type="Gene3D" id="3.30.830.10">
    <property type="entry name" value="Metalloenzyme, LuxS/M16 peptidase-like"/>
    <property type="match status" value="2"/>
</dbReference>
<dbReference type="PANTHER" id="PTHR43690:SF18">
    <property type="entry name" value="INSULIN-DEGRADING ENZYME-RELATED"/>
    <property type="match status" value="1"/>
</dbReference>
<dbReference type="InParanoid" id="A0A1X7SVZ2"/>
<reference evidence="3" key="1">
    <citation type="submission" date="2017-05" db="UniProtKB">
        <authorList>
            <consortium name="EnsemblMetazoa"/>
        </authorList>
    </citation>
    <scope>IDENTIFICATION</scope>
</reference>
<keyword evidence="1" id="KW-0479">Metal-binding</keyword>
<dbReference type="InterPro" id="IPR032632">
    <property type="entry name" value="Peptidase_M16_M"/>
</dbReference>
<dbReference type="STRING" id="400682.A0A1X7SVZ2"/>
<dbReference type="InterPro" id="IPR050626">
    <property type="entry name" value="Peptidase_M16"/>
</dbReference>
<proteinExistence type="predicted"/>
<dbReference type="OrthoDB" id="4953at2759"/>
<dbReference type="SUPFAM" id="SSF63411">
    <property type="entry name" value="LuxS/MPP-like metallohydrolase"/>
    <property type="match status" value="2"/>
</dbReference>
<name>A0A1X7SVZ2_AMPQE</name>
<accession>A0A1X7SVZ2</accession>
<feature type="domain" description="Peptidase M16 middle/third" evidence="2">
    <location>
        <begin position="2"/>
        <end position="100"/>
    </location>
</feature>
<evidence type="ECO:0000256" key="1">
    <source>
        <dbReference type="ARBA" id="ARBA00022723"/>
    </source>
</evidence>
<dbReference type="InterPro" id="IPR011249">
    <property type="entry name" value="Metalloenz_LuxS/M16"/>
</dbReference>
<organism evidence="3">
    <name type="scientific">Amphimedon queenslandica</name>
    <name type="common">Sponge</name>
    <dbReference type="NCBI Taxonomy" id="400682"/>
    <lineage>
        <taxon>Eukaryota</taxon>
        <taxon>Metazoa</taxon>
        <taxon>Porifera</taxon>
        <taxon>Demospongiae</taxon>
        <taxon>Heteroscleromorpha</taxon>
        <taxon>Haplosclerida</taxon>
        <taxon>Niphatidae</taxon>
        <taxon>Amphimedon</taxon>
    </lineage>
</organism>
<dbReference type="EnsemblMetazoa" id="Aqu2.1.06273_001">
    <property type="protein sequence ID" value="Aqu2.1.06273_001"/>
    <property type="gene ID" value="Aqu2.1.06273"/>
</dbReference>
<dbReference type="AlphaFoldDB" id="A0A1X7SVZ2"/>